<organism evidence="1">
    <name type="scientific">marine metagenome</name>
    <dbReference type="NCBI Taxonomy" id="408172"/>
    <lineage>
        <taxon>unclassified sequences</taxon>
        <taxon>metagenomes</taxon>
        <taxon>ecological metagenomes</taxon>
    </lineage>
</organism>
<protein>
    <submittedName>
        <fullName evidence="1">Uncharacterized protein</fullName>
    </submittedName>
</protein>
<evidence type="ECO:0000313" key="1">
    <source>
        <dbReference type="EMBL" id="SVC44170.1"/>
    </source>
</evidence>
<accession>A0A382M666</accession>
<sequence length="70" mass="7991">MNINLIKKTLFMILLCPVLVSGVNVTFNVDMSQEDVENEGPTLWMGFFWPEPGFVMTDDDQDGVWSYTVD</sequence>
<dbReference type="AlphaFoldDB" id="A0A382M666"/>
<proteinExistence type="predicted"/>
<gene>
    <name evidence="1" type="ORF">METZ01_LOCUS297024</name>
</gene>
<reference evidence="1" key="1">
    <citation type="submission" date="2018-05" db="EMBL/GenBank/DDBJ databases">
        <authorList>
            <person name="Lanie J.A."/>
            <person name="Ng W.-L."/>
            <person name="Kazmierczak K.M."/>
            <person name="Andrzejewski T.M."/>
            <person name="Davidsen T.M."/>
            <person name="Wayne K.J."/>
            <person name="Tettelin H."/>
            <person name="Glass J.I."/>
            <person name="Rusch D."/>
            <person name="Podicherti R."/>
            <person name="Tsui H.-C.T."/>
            <person name="Winkler M.E."/>
        </authorList>
    </citation>
    <scope>NUCLEOTIDE SEQUENCE</scope>
</reference>
<feature type="non-terminal residue" evidence="1">
    <location>
        <position position="70"/>
    </location>
</feature>
<dbReference type="EMBL" id="UINC01091420">
    <property type="protein sequence ID" value="SVC44170.1"/>
    <property type="molecule type" value="Genomic_DNA"/>
</dbReference>
<name>A0A382M666_9ZZZZ</name>